<organism evidence="1 2">
    <name type="scientific">Leptolyngbya foveolarum</name>
    <dbReference type="NCBI Taxonomy" id="47253"/>
    <lineage>
        <taxon>Bacteria</taxon>
        <taxon>Bacillati</taxon>
        <taxon>Cyanobacteriota</taxon>
        <taxon>Cyanophyceae</taxon>
        <taxon>Leptolyngbyales</taxon>
        <taxon>Leptolyngbyaceae</taxon>
        <taxon>Leptolyngbya group</taxon>
        <taxon>Leptolyngbya</taxon>
    </lineage>
</organism>
<reference evidence="2" key="1">
    <citation type="submission" date="2018-04" db="EMBL/GenBank/DDBJ databases">
        <authorList>
            <person name="Cornet L."/>
        </authorList>
    </citation>
    <scope>NUCLEOTIDE SEQUENCE [LARGE SCALE GENOMIC DNA]</scope>
</reference>
<dbReference type="SUPFAM" id="SSF48452">
    <property type="entry name" value="TPR-like"/>
    <property type="match status" value="1"/>
</dbReference>
<protein>
    <submittedName>
        <fullName evidence="1">Uncharacterized protein</fullName>
    </submittedName>
</protein>
<evidence type="ECO:0000313" key="2">
    <source>
        <dbReference type="Proteomes" id="UP000249354"/>
    </source>
</evidence>
<dbReference type="InterPro" id="IPR011990">
    <property type="entry name" value="TPR-like_helical_dom_sf"/>
</dbReference>
<proteinExistence type="predicted"/>
<comment type="caution">
    <text evidence="1">The sequence shown here is derived from an EMBL/GenBank/DDBJ whole genome shotgun (WGS) entry which is preliminary data.</text>
</comment>
<dbReference type="EMBL" id="QBMC01000020">
    <property type="protein sequence ID" value="PZO21304.1"/>
    <property type="molecule type" value="Genomic_DNA"/>
</dbReference>
<dbReference type="Proteomes" id="UP000249354">
    <property type="component" value="Unassembled WGS sequence"/>
</dbReference>
<reference evidence="1 2" key="2">
    <citation type="submission" date="2018-06" db="EMBL/GenBank/DDBJ databases">
        <title>Metagenomic assembly of (sub)arctic Cyanobacteria and their associated microbiome from non-axenic cultures.</title>
        <authorList>
            <person name="Baurain D."/>
        </authorList>
    </citation>
    <scope>NUCLEOTIDE SEQUENCE [LARGE SCALE GENOMIC DNA]</scope>
    <source>
        <strain evidence="1">ULC129bin1</strain>
    </source>
</reference>
<dbReference type="AlphaFoldDB" id="A0A2W4UMD5"/>
<gene>
    <name evidence="1" type="ORF">DCF25_05010</name>
</gene>
<sequence>MQTLETQFEEGIARYKDGTDAAELLPTFKEICQQAPKNSAAQTCLAWLYLLADKPNAAFKVAQRAVKLAPRDPQARVNLAIAMLETGKSGVREQVDQVGQVLFAVDELKAEIQENFEEGLRRRPDWKSLKRIQAWLFEGQTN</sequence>
<evidence type="ECO:0000313" key="1">
    <source>
        <dbReference type="EMBL" id="PZO21304.1"/>
    </source>
</evidence>
<name>A0A2W4UMD5_9CYAN</name>
<accession>A0A2W4UMD5</accession>
<dbReference type="Gene3D" id="1.25.40.10">
    <property type="entry name" value="Tetratricopeptide repeat domain"/>
    <property type="match status" value="1"/>
</dbReference>